<sequence length="97" mass="11174">MEESNIMQEHEHVNVPPPTPASSNMGVRKRKWGKFASKIRDQGRNIRIWLGTYEEPQMAATACDIAAFHLKGRDARLNFPDMIEKLQMSIQEYKIST</sequence>
<dbReference type="GO" id="GO:0005634">
    <property type="term" value="C:nucleus"/>
    <property type="evidence" value="ECO:0007669"/>
    <property type="project" value="UniProtKB-SubCell"/>
</dbReference>
<evidence type="ECO:0000313" key="14">
    <source>
        <dbReference type="Proteomes" id="UP000265566"/>
    </source>
</evidence>
<reference evidence="12" key="3">
    <citation type="submission" date="2015-04" db="UniProtKB">
        <authorList>
            <consortium name="EnsemblPlants"/>
        </authorList>
    </citation>
    <scope>IDENTIFICATION</scope>
    <source>
        <strain evidence="12">cv. Jemalong A17</strain>
    </source>
</reference>
<dbReference type="Gene3D" id="3.30.730.10">
    <property type="entry name" value="AP2/ERF domain"/>
    <property type="match status" value="1"/>
</dbReference>
<dbReference type="InterPro" id="IPR016177">
    <property type="entry name" value="DNA-bd_dom_sf"/>
</dbReference>
<dbReference type="Pfam" id="PF00847">
    <property type="entry name" value="AP2"/>
    <property type="match status" value="1"/>
</dbReference>
<evidence type="ECO:0000256" key="7">
    <source>
        <dbReference type="ARBA" id="ARBA00024343"/>
    </source>
</evidence>
<dbReference type="STRING" id="3880.G7K7X5"/>
<feature type="domain" description="AP2/ERF" evidence="9">
    <location>
        <begin position="23"/>
        <end position="80"/>
    </location>
</feature>
<dbReference type="KEGG" id="mtr:11442565"/>
<dbReference type="PANTHER" id="PTHR31985">
    <property type="entry name" value="ETHYLENE-RESPONSIVE TRANSCRIPTION FACTOR ERF042-RELATED"/>
    <property type="match status" value="1"/>
</dbReference>
<gene>
    <name evidence="12" type="primary">11442565</name>
    <name evidence="10" type="ordered locus">MTR_5g008540</name>
    <name evidence="11" type="ORF">MtrunA17_Chr5g0396171</name>
</gene>
<dbReference type="SUPFAM" id="SSF54171">
    <property type="entry name" value="DNA-binding domain"/>
    <property type="match status" value="1"/>
</dbReference>
<dbReference type="GO" id="GO:0003700">
    <property type="term" value="F:DNA-binding transcription factor activity"/>
    <property type="evidence" value="ECO:0007669"/>
    <property type="project" value="InterPro"/>
</dbReference>
<dbReference type="PANTHER" id="PTHR31985:SF111">
    <property type="entry name" value="ETHYLENE-RESPONSIVE TRANSCRIPTION FACTOR ERF021"/>
    <property type="match status" value="1"/>
</dbReference>
<dbReference type="GO" id="GO:0003677">
    <property type="term" value="F:DNA binding"/>
    <property type="evidence" value="ECO:0007669"/>
    <property type="project" value="UniProtKB-KW"/>
</dbReference>
<dbReference type="SMART" id="SM00380">
    <property type="entry name" value="AP2"/>
    <property type="match status" value="1"/>
</dbReference>
<protein>
    <submittedName>
        <fullName evidence="10">AP2 domain class transcription factor</fullName>
    </submittedName>
    <submittedName>
        <fullName evidence="11">Putative transcription factor AP2-EREBP family</fullName>
    </submittedName>
</protein>
<evidence type="ECO:0000256" key="8">
    <source>
        <dbReference type="SAM" id="MobiDB-lite"/>
    </source>
</evidence>
<dbReference type="Gramene" id="rna28376">
    <property type="protein sequence ID" value="RHN53467.1"/>
    <property type="gene ID" value="gene28376"/>
</dbReference>
<dbReference type="Proteomes" id="UP000002051">
    <property type="component" value="Chromosome 5"/>
</dbReference>
<dbReference type="AlphaFoldDB" id="G7K7X5"/>
<dbReference type="HOGENOM" id="CLU_181779_0_0_1"/>
<proteinExistence type="inferred from homology"/>
<evidence type="ECO:0000256" key="4">
    <source>
        <dbReference type="ARBA" id="ARBA00023159"/>
    </source>
</evidence>
<keyword evidence="4" id="KW-0010">Activator</keyword>
<keyword evidence="2" id="KW-0805">Transcription regulation</keyword>
<evidence type="ECO:0000259" key="9">
    <source>
        <dbReference type="PROSITE" id="PS51032"/>
    </source>
</evidence>
<evidence type="ECO:0000256" key="3">
    <source>
        <dbReference type="ARBA" id="ARBA00023125"/>
    </source>
</evidence>
<accession>G7K7X5</accession>
<dbReference type="PRINTS" id="PR00367">
    <property type="entry name" value="ETHRSPELEMNT"/>
</dbReference>
<dbReference type="InterPro" id="IPR036955">
    <property type="entry name" value="AP2/ERF_dom_sf"/>
</dbReference>
<reference evidence="10 13" key="1">
    <citation type="journal article" date="2011" name="Nature">
        <title>The Medicago genome provides insight into the evolution of rhizobial symbioses.</title>
        <authorList>
            <person name="Young N.D."/>
            <person name="Debelle F."/>
            <person name="Oldroyd G.E."/>
            <person name="Geurts R."/>
            <person name="Cannon S.B."/>
            <person name="Udvardi M.K."/>
            <person name="Benedito V.A."/>
            <person name="Mayer K.F."/>
            <person name="Gouzy J."/>
            <person name="Schoof H."/>
            <person name="Van de Peer Y."/>
            <person name="Proost S."/>
            <person name="Cook D.R."/>
            <person name="Meyers B.C."/>
            <person name="Spannagl M."/>
            <person name="Cheung F."/>
            <person name="De Mita S."/>
            <person name="Krishnakumar V."/>
            <person name="Gundlach H."/>
            <person name="Zhou S."/>
            <person name="Mudge J."/>
            <person name="Bharti A.K."/>
            <person name="Murray J.D."/>
            <person name="Naoumkina M.A."/>
            <person name="Rosen B."/>
            <person name="Silverstein K.A."/>
            <person name="Tang H."/>
            <person name="Rombauts S."/>
            <person name="Zhao P.X."/>
            <person name="Zhou P."/>
            <person name="Barbe V."/>
            <person name="Bardou P."/>
            <person name="Bechner M."/>
            <person name="Bellec A."/>
            <person name="Berger A."/>
            <person name="Berges H."/>
            <person name="Bidwell S."/>
            <person name="Bisseling T."/>
            <person name="Choisne N."/>
            <person name="Couloux A."/>
            <person name="Denny R."/>
            <person name="Deshpande S."/>
            <person name="Dai X."/>
            <person name="Doyle J.J."/>
            <person name="Dudez A.M."/>
            <person name="Farmer A.D."/>
            <person name="Fouteau S."/>
            <person name="Franken C."/>
            <person name="Gibelin C."/>
            <person name="Gish J."/>
            <person name="Goldstein S."/>
            <person name="Gonzalez A.J."/>
            <person name="Green P.J."/>
            <person name="Hallab A."/>
            <person name="Hartog M."/>
            <person name="Hua A."/>
            <person name="Humphray S.J."/>
            <person name="Jeong D.H."/>
            <person name="Jing Y."/>
            <person name="Jocker A."/>
            <person name="Kenton S.M."/>
            <person name="Kim D.J."/>
            <person name="Klee K."/>
            <person name="Lai H."/>
            <person name="Lang C."/>
            <person name="Lin S."/>
            <person name="Macmil S.L."/>
            <person name="Magdelenat G."/>
            <person name="Matthews L."/>
            <person name="McCorrison J."/>
            <person name="Monaghan E.L."/>
            <person name="Mun J.H."/>
            <person name="Najar F.Z."/>
            <person name="Nicholson C."/>
            <person name="Noirot C."/>
            <person name="O'Bleness M."/>
            <person name="Paule C.R."/>
            <person name="Poulain J."/>
            <person name="Prion F."/>
            <person name="Qin B."/>
            <person name="Qu C."/>
            <person name="Retzel E.F."/>
            <person name="Riddle C."/>
            <person name="Sallet E."/>
            <person name="Samain S."/>
            <person name="Samson N."/>
            <person name="Sanders I."/>
            <person name="Saurat O."/>
            <person name="Scarpelli C."/>
            <person name="Schiex T."/>
            <person name="Segurens B."/>
            <person name="Severin A.J."/>
            <person name="Sherrier D.J."/>
            <person name="Shi R."/>
            <person name="Sims S."/>
            <person name="Singer S.R."/>
            <person name="Sinharoy S."/>
            <person name="Sterck L."/>
            <person name="Viollet A."/>
            <person name="Wang B.B."/>
            <person name="Wang K."/>
            <person name="Wang M."/>
            <person name="Wang X."/>
            <person name="Warfsmann J."/>
            <person name="Weissenbach J."/>
            <person name="White D.D."/>
            <person name="White J.D."/>
            <person name="Wiley G.B."/>
            <person name="Wincker P."/>
            <person name="Xing Y."/>
            <person name="Yang L."/>
            <person name="Yao Z."/>
            <person name="Ying F."/>
            <person name="Zhai J."/>
            <person name="Zhou L."/>
            <person name="Zuber A."/>
            <person name="Denarie J."/>
            <person name="Dixon R.A."/>
            <person name="May G.D."/>
            <person name="Schwartz D.C."/>
            <person name="Rogers J."/>
            <person name="Quetier F."/>
            <person name="Town C.D."/>
            <person name="Roe B.A."/>
        </authorList>
    </citation>
    <scope>NUCLEOTIDE SEQUENCE [LARGE SCALE GENOMIC DNA]</scope>
    <source>
        <strain evidence="10">A17</strain>
        <strain evidence="12 13">cv. Jemalong A17</strain>
    </source>
</reference>
<dbReference type="EMBL" id="PSQE01000005">
    <property type="protein sequence ID" value="RHN53467.1"/>
    <property type="molecule type" value="Genomic_DNA"/>
</dbReference>
<keyword evidence="3" id="KW-0238">DNA-binding</keyword>
<evidence type="ECO:0000256" key="5">
    <source>
        <dbReference type="ARBA" id="ARBA00023163"/>
    </source>
</evidence>
<dbReference type="PaxDb" id="3880-AES93880"/>
<reference evidence="14" key="4">
    <citation type="journal article" date="2018" name="Nat. Plants">
        <title>Whole-genome landscape of Medicago truncatula symbiotic genes.</title>
        <authorList>
            <person name="Pecrix Y."/>
            <person name="Staton S.E."/>
            <person name="Sallet E."/>
            <person name="Lelandais-Briere C."/>
            <person name="Moreau S."/>
            <person name="Carrere S."/>
            <person name="Blein T."/>
            <person name="Jardinaud M.F."/>
            <person name="Latrasse D."/>
            <person name="Zouine M."/>
            <person name="Zahm M."/>
            <person name="Kreplak J."/>
            <person name="Mayjonade B."/>
            <person name="Satge C."/>
            <person name="Perez M."/>
            <person name="Cauet S."/>
            <person name="Marande W."/>
            <person name="Chantry-Darmon C."/>
            <person name="Lopez-Roques C."/>
            <person name="Bouchez O."/>
            <person name="Berard A."/>
            <person name="Debelle F."/>
            <person name="Munos S."/>
            <person name="Bendahmane A."/>
            <person name="Berges H."/>
            <person name="Niebel A."/>
            <person name="Buitink J."/>
            <person name="Frugier F."/>
            <person name="Benhamed M."/>
            <person name="Crespi M."/>
            <person name="Gouzy J."/>
            <person name="Gamas P."/>
        </authorList>
    </citation>
    <scope>NUCLEOTIDE SEQUENCE [LARGE SCALE GENOMIC DNA]</scope>
    <source>
        <strain evidence="14">cv. Jemalong A17</strain>
    </source>
</reference>
<dbReference type="InterPro" id="IPR051032">
    <property type="entry name" value="AP2/ERF_TF_ERF_subfamily"/>
</dbReference>
<evidence type="ECO:0000313" key="10">
    <source>
        <dbReference type="EMBL" id="AES93880.1"/>
    </source>
</evidence>
<dbReference type="InterPro" id="IPR001471">
    <property type="entry name" value="AP2/ERF_dom"/>
</dbReference>
<name>G7K7X5_MEDTR</name>
<dbReference type="Proteomes" id="UP000265566">
    <property type="component" value="Chromosome 5"/>
</dbReference>
<dbReference type="PROSITE" id="PS51032">
    <property type="entry name" value="AP2_ERF"/>
    <property type="match status" value="1"/>
</dbReference>
<feature type="region of interest" description="Disordered" evidence="8">
    <location>
        <begin position="1"/>
        <end position="27"/>
    </location>
</feature>
<evidence type="ECO:0000256" key="1">
    <source>
        <dbReference type="ARBA" id="ARBA00004123"/>
    </source>
</evidence>
<reference evidence="11" key="5">
    <citation type="journal article" date="2018" name="Nat. Plants">
        <title>Whole-genome landscape of Medicago truncatula symbiotic genes.</title>
        <authorList>
            <person name="Pecrix Y."/>
            <person name="Gamas P."/>
            <person name="Carrere S."/>
        </authorList>
    </citation>
    <scope>NUCLEOTIDE SEQUENCE</scope>
    <source>
        <tissue evidence="11">Leaves</tissue>
    </source>
</reference>
<evidence type="ECO:0000256" key="2">
    <source>
        <dbReference type="ARBA" id="ARBA00023015"/>
    </source>
</evidence>
<evidence type="ECO:0000313" key="13">
    <source>
        <dbReference type="Proteomes" id="UP000002051"/>
    </source>
</evidence>
<keyword evidence="5" id="KW-0804">Transcription</keyword>
<evidence type="ECO:0000256" key="6">
    <source>
        <dbReference type="ARBA" id="ARBA00023242"/>
    </source>
</evidence>
<dbReference type="OMA" id="MEESNIM"/>
<comment type="subcellular location">
    <subcellularLocation>
        <location evidence="1">Nucleus</location>
    </subcellularLocation>
</comment>
<keyword evidence="6" id="KW-0539">Nucleus</keyword>
<dbReference type="CDD" id="cd00018">
    <property type="entry name" value="AP2"/>
    <property type="match status" value="1"/>
</dbReference>
<dbReference type="EnsemblPlants" id="AES93880">
    <property type="protein sequence ID" value="AES93880"/>
    <property type="gene ID" value="MTR_5g008540"/>
</dbReference>
<dbReference type="OrthoDB" id="688329at2759"/>
<keyword evidence="13" id="KW-1185">Reference proteome</keyword>
<evidence type="ECO:0000313" key="12">
    <source>
        <dbReference type="EnsemblPlants" id="AES93880"/>
    </source>
</evidence>
<evidence type="ECO:0000313" key="11">
    <source>
        <dbReference type="EMBL" id="RHN53467.1"/>
    </source>
</evidence>
<comment type="similarity">
    <text evidence="7">Belongs to the AP2/ERF transcription factor family. ERF subfamily.</text>
</comment>
<reference evidence="10 13" key="2">
    <citation type="journal article" date="2014" name="BMC Genomics">
        <title>An improved genome release (version Mt4.0) for the model legume Medicago truncatula.</title>
        <authorList>
            <person name="Tang H."/>
            <person name="Krishnakumar V."/>
            <person name="Bidwell S."/>
            <person name="Rosen B."/>
            <person name="Chan A."/>
            <person name="Zhou S."/>
            <person name="Gentzbittel L."/>
            <person name="Childs K.L."/>
            <person name="Yandell M."/>
            <person name="Gundlach H."/>
            <person name="Mayer K.F."/>
            <person name="Schwartz D.C."/>
            <person name="Town C.D."/>
        </authorList>
    </citation>
    <scope>GENOME REANNOTATION</scope>
    <source>
        <strain evidence="12 13">cv. Jemalong A17</strain>
    </source>
</reference>
<dbReference type="EMBL" id="CM001221">
    <property type="protein sequence ID" value="AES93880.1"/>
    <property type="molecule type" value="Genomic_DNA"/>
</dbReference>
<organism evidence="10 13">
    <name type="scientific">Medicago truncatula</name>
    <name type="common">Barrel medic</name>
    <name type="synonym">Medicago tribuloides</name>
    <dbReference type="NCBI Taxonomy" id="3880"/>
    <lineage>
        <taxon>Eukaryota</taxon>
        <taxon>Viridiplantae</taxon>
        <taxon>Streptophyta</taxon>
        <taxon>Embryophyta</taxon>
        <taxon>Tracheophyta</taxon>
        <taxon>Spermatophyta</taxon>
        <taxon>Magnoliopsida</taxon>
        <taxon>eudicotyledons</taxon>
        <taxon>Gunneridae</taxon>
        <taxon>Pentapetalae</taxon>
        <taxon>rosids</taxon>
        <taxon>fabids</taxon>
        <taxon>Fabales</taxon>
        <taxon>Fabaceae</taxon>
        <taxon>Papilionoideae</taxon>
        <taxon>50 kb inversion clade</taxon>
        <taxon>NPAAA clade</taxon>
        <taxon>Hologalegina</taxon>
        <taxon>IRL clade</taxon>
        <taxon>Trifolieae</taxon>
        <taxon>Medicago</taxon>
    </lineage>
</organism>